<protein>
    <recommendedName>
        <fullName evidence="8">Methyltransferase</fullName>
        <ecNumber evidence="8">2.1.1.-</ecNumber>
    </recommendedName>
</protein>
<evidence type="ECO:0000256" key="4">
    <source>
        <dbReference type="ARBA" id="ARBA00022691"/>
    </source>
</evidence>
<dbReference type="SUPFAM" id="SSF53335">
    <property type="entry name" value="S-adenosyl-L-methionine-dependent methyltransferases"/>
    <property type="match status" value="1"/>
</dbReference>
<dbReference type="InterPro" id="IPR029063">
    <property type="entry name" value="SAM-dependent_MTases_sf"/>
</dbReference>
<comment type="similarity">
    <text evidence="1">Belongs to the N(4)/N(6)-methyltransferase family. N(4) subfamily.</text>
</comment>
<comment type="caution">
    <text evidence="10">The sequence shown here is derived from an EMBL/GenBank/DDBJ whole genome shotgun (WGS) entry which is preliminary data.</text>
</comment>
<evidence type="ECO:0000256" key="2">
    <source>
        <dbReference type="ARBA" id="ARBA00022603"/>
    </source>
</evidence>
<dbReference type="Pfam" id="PF01555">
    <property type="entry name" value="N6_N4_Mtase"/>
    <property type="match status" value="1"/>
</dbReference>
<dbReference type="GO" id="GO:0008170">
    <property type="term" value="F:N-methyltransferase activity"/>
    <property type="evidence" value="ECO:0007669"/>
    <property type="project" value="InterPro"/>
</dbReference>
<accession>A0A1G2R0H8</accession>
<evidence type="ECO:0000256" key="6">
    <source>
        <dbReference type="ARBA" id="ARBA00023125"/>
    </source>
</evidence>
<name>A0A1G2R0H8_9BACT</name>
<dbReference type="InterPro" id="IPR001091">
    <property type="entry name" value="RM_Methyltransferase"/>
</dbReference>
<dbReference type="InterPro" id="IPR017985">
    <property type="entry name" value="MeTrfase_CN4_CS"/>
</dbReference>
<dbReference type="GO" id="GO:0009307">
    <property type="term" value="P:DNA restriction-modification system"/>
    <property type="evidence" value="ECO:0007669"/>
    <property type="project" value="UniProtKB-KW"/>
</dbReference>
<evidence type="ECO:0000256" key="7">
    <source>
        <dbReference type="ARBA" id="ARBA00049120"/>
    </source>
</evidence>
<dbReference type="GO" id="GO:0003677">
    <property type="term" value="F:DNA binding"/>
    <property type="evidence" value="ECO:0007669"/>
    <property type="project" value="UniProtKB-KW"/>
</dbReference>
<evidence type="ECO:0000259" key="9">
    <source>
        <dbReference type="Pfam" id="PF01555"/>
    </source>
</evidence>
<keyword evidence="3 10" id="KW-0808">Transferase</keyword>
<dbReference type="AlphaFoldDB" id="A0A1G2R0H8"/>
<keyword evidence="2 10" id="KW-0489">Methyltransferase</keyword>
<evidence type="ECO:0000313" key="11">
    <source>
        <dbReference type="Proteomes" id="UP000178092"/>
    </source>
</evidence>
<sequence length="317" mass="35873">MDQRALFSSNKKIIIANKYSKEADVVLFQGDRLDLMKSMPDKSIKLIVTSPPYNIGKEYEKRTSMDVYLAAQEQTFEEAVRILTDDGSICWQVGNHIAKDGEVFPLDALIYQIGKKYGLKLRNRIIWRFGHGLHCTKRFSGRHETIVWFTKGDNYTFNLDPVRVPQKYPGKKNFKKNEKYGTLSGNPLGKNPEDVWDIPNVKNNHPEKTDHPCQFPIELIERLVLSMTNPGDAVLDPYLGVGSSICAAVIHNRKGYGSDIMKEYLDIAQERVKAAADGTLNRRMMGTPVYQPTSSVKLAELPDEFKKARESLFGAGL</sequence>
<dbReference type="Gene3D" id="3.40.50.150">
    <property type="entry name" value="Vaccinia Virus protein VP39"/>
    <property type="match status" value="1"/>
</dbReference>
<organism evidence="10 11">
    <name type="scientific">Candidatus Wildermuthbacteria bacterium RIFCSPHIGHO2_02_FULL_45_25</name>
    <dbReference type="NCBI Taxonomy" id="1802450"/>
    <lineage>
        <taxon>Bacteria</taxon>
        <taxon>Candidatus Wildermuthiibacteriota</taxon>
    </lineage>
</organism>
<evidence type="ECO:0000256" key="3">
    <source>
        <dbReference type="ARBA" id="ARBA00022679"/>
    </source>
</evidence>
<comment type="catalytic activity">
    <reaction evidence="7">
        <text>a 2'-deoxycytidine in DNA + S-adenosyl-L-methionine = an N(4)-methyl-2'-deoxycytidine in DNA + S-adenosyl-L-homocysteine + H(+)</text>
        <dbReference type="Rhea" id="RHEA:16857"/>
        <dbReference type="Rhea" id="RHEA-COMP:11369"/>
        <dbReference type="Rhea" id="RHEA-COMP:13674"/>
        <dbReference type="ChEBI" id="CHEBI:15378"/>
        <dbReference type="ChEBI" id="CHEBI:57856"/>
        <dbReference type="ChEBI" id="CHEBI:59789"/>
        <dbReference type="ChEBI" id="CHEBI:85452"/>
        <dbReference type="ChEBI" id="CHEBI:137933"/>
        <dbReference type="EC" id="2.1.1.113"/>
    </reaction>
</comment>
<dbReference type="Proteomes" id="UP000178092">
    <property type="component" value="Unassembled WGS sequence"/>
</dbReference>
<evidence type="ECO:0000313" key="10">
    <source>
        <dbReference type="EMBL" id="OHA66098.1"/>
    </source>
</evidence>
<keyword evidence="5" id="KW-0680">Restriction system</keyword>
<gene>
    <name evidence="10" type="ORF">A3C04_00770</name>
</gene>
<keyword evidence="6" id="KW-0238">DNA-binding</keyword>
<evidence type="ECO:0000256" key="8">
    <source>
        <dbReference type="RuleBase" id="RU362026"/>
    </source>
</evidence>
<dbReference type="GO" id="GO:0015667">
    <property type="term" value="F:site-specific DNA-methyltransferase (cytosine-N4-specific) activity"/>
    <property type="evidence" value="ECO:0007669"/>
    <property type="project" value="UniProtKB-EC"/>
</dbReference>
<reference evidence="10 11" key="1">
    <citation type="journal article" date="2016" name="Nat. Commun.">
        <title>Thousands of microbial genomes shed light on interconnected biogeochemical processes in an aquifer system.</title>
        <authorList>
            <person name="Anantharaman K."/>
            <person name="Brown C.T."/>
            <person name="Hug L.A."/>
            <person name="Sharon I."/>
            <person name="Castelle C.J."/>
            <person name="Probst A.J."/>
            <person name="Thomas B.C."/>
            <person name="Singh A."/>
            <person name="Wilkins M.J."/>
            <person name="Karaoz U."/>
            <person name="Brodie E.L."/>
            <person name="Williams K.H."/>
            <person name="Hubbard S.S."/>
            <person name="Banfield J.F."/>
        </authorList>
    </citation>
    <scope>NUCLEOTIDE SEQUENCE [LARGE SCALE GENOMIC DNA]</scope>
</reference>
<dbReference type="InterPro" id="IPR002941">
    <property type="entry name" value="DNA_methylase_N4/N6"/>
</dbReference>
<dbReference type="EC" id="2.1.1.-" evidence="8"/>
<evidence type="ECO:0000256" key="5">
    <source>
        <dbReference type="ARBA" id="ARBA00022747"/>
    </source>
</evidence>
<evidence type="ECO:0000256" key="1">
    <source>
        <dbReference type="ARBA" id="ARBA00010203"/>
    </source>
</evidence>
<dbReference type="PROSITE" id="PS00093">
    <property type="entry name" value="N4_MTASE"/>
    <property type="match status" value="1"/>
</dbReference>
<dbReference type="GO" id="GO:0032259">
    <property type="term" value="P:methylation"/>
    <property type="evidence" value="ECO:0007669"/>
    <property type="project" value="UniProtKB-KW"/>
</dbReference>
<dbReference type="EMBL" id="MHTV01000037">
    <property type="protein sequence ID" value="OHA66098.1"/>
    <property type="molecule type" value="Genomic_DNA"/>
</dbReference>
<proteinExistence type="inferred from homology"/>
<dbReference type="PRINTS" id="PR00508">
    <property type="entry name" value="S21N4MTFRASE"/>
</dbReference>
<keyword evidence="4" id="KW-0949">S-adenosyl-L-methionine</keyword>
<feature type="domain" description="DNA methylase N-4/N-6" evidence="9">
    <location>
        <begin position="44"/>
        <end position="270"/>
    </location>
</feature>